<feature type="transmembrane region" description="Helical" evidence="5">
    <location>
        <begin position="12"/>
        <end position="33"/>
    </location>
</feature>
<evidence type="ECO:0000256" key="5">
    <source>
        <dbReference type="SAM" id="Phobius"/>
    </source>
</evidence>
<comment type="caution">
    <text evidence="6">The sequence shown here is derived from an EMBL/GenBank/DDBJ whole genome shotgun (WGS) entry which is preliminary data.</text>
</comment>
<keyword evidence="4 5" id="KW-0472">Membrane</keyword>
<dbReference type="AlphaFoldDB" id="A0A917PUN4"/>
<keyword evidence="3 5" id="KW-1133">Transmembrane helix</keyword>
<reference evidence="6" key="2">
    <citation type="submission" date="2020-09" db="EMBL/GenBank/DDBJ databases">
        <authorList>
            <person name="Sun Q."/>
            <person name="Zhou Y."/>
        </authorList>
    </citation>
    <scope>NUCLEOTIDE SEQUENCE</scope>
    <source>
        <strain evidence="6">CGMCC 1.8984</strain>
    </source>
</reference>
<gene>
    <name evidence="6" type="ORF">GCM10011372_34570</name>
</gene>
<accession>A0A917PUN4</accession>
<reference evidence="6" key="1">
    <citation type="journal article" date="2014" name="Int. J. Syst. Evol. Microbiol.">
        <title>Complete genome sequence of Corynebacterium casei LMG S-19264T (=DSM 44701T), isolated from a smear-ripened cheese.</title>
        <authorList>
            <consortium name="US DOE Joint Genome Institute (JGI-PGF)"/>
            <person name="Walter F."/>
            <person name="Albersmeier A."/>
            <person name="Kalinowski J."/>
            <person name="Ruckert C."/>
        </authorList>
    </citation>
    <scope>NUCLEOTIDE SEQUENCE</scope>
    <source>
        <strain evidence="6">CGMCC 1.8984</strain>
    </source>
</reference>
<dbReference type="Pfam" id="PF04191">
    <property type="entry name" value="PEMT"/>
    <property type="match status" value="1"/>
</dbReference>
<keyword evidence="7" id="KW-1185">Reference proteome</keyword>
<comment type="subcellular location">
    <subcellularLocation>
        <location evidence="1">Endomembrane system</location>
        <topology evidence="1">Multi-pass membrane protein</topology>
    </subcellularLocation>
</comment>
<evidence type="ECO:0000256" key="2">
    <source>
        <dbReference type="ARBA" id="ARBA00022692"/>
    </source>
</evidence>
<dbReference type="Gene3D" id="1.20.120.1630">
    <property type="match status" value="1"/>
</dbReference>
<dbReference type="PANTHER" id="PTHR12714">
    <property type="entry name" value="PROTEIN-S ISOPRENYLCYSTEINE O-METHYLTRANSFERASE"/>
    <property type="match status" value="1"/>
</dbReference>
<dbReference type="InterPro" id="IPR007318">
    <property type="entry name" value="Phopholipid_MeTrfase"/>
</dbReference>
<dbReference type="RefSeq" id="WP_188744651.1">
    <property type="nucleotide sequence ID" value="NZ_BAABFW010000036.1"/>
</dbReference>
<evidence type="ECO:0000256" key="3">
    <source>
        <dbReference type="ARBA" id="ARBA00022989"/>
    </source>
</evidence>
<evidence type="ECO:0000313" key="6">
    <source>
        <dbReference type="EMBL" id="GGJ93130.1"/>
    </source>
</evidence>
<dbReference type="PANTHER" id="PTHR12714:SF24">
    <property type="entry name" value="SLR1182 PROTEIN"/>
    <property type="match status" value="1"/>
</dbReference>
<dbReference type="EMBL" id="BMMD01000032">
    <property type="protein sequence ID" value="GGJ93130.1"/>
    <property type="molecule type" value="Genomic_DNA"/>
</dbReference>
<dbReference type="Proteomes" id="UP000636956">
    <property type="component" value="Unassembled WGS sequence"/>
</dbReference>
<dbReference type="GO" id="GO:0012505">
    <property type="term" value="C:endomembrane system"/>
    <property type="evidence" value="ECO:0007669"/>
    <property type="project" value="UniProtKB-SubCell"/>
</dbReference>
<protein>
    <recommendedName>
        <fullName evidence="8">Isoprenylcysteine carboxylmethyltransferase family protein</fullName>
    </recommendedName>
</protein>
<proteinExistence type="predicted"/>
<evidence type="ECO:0000313" key="7">
    <source>
        <dbReference type="Proteomes" id="UP000636956"/>
    </source>
</evidence>
<organism evidence="6 7">
    <name type="scientific">Agromyces bauzanensis</name>
    <dbReference type="NCBI Taxonomy" id="1308924"/>
    <lineage>
        <taxon>Bacteria</taxon>
        <taxon>Bacillati</taxon>
        <taxon>Actinomycetota</taxon>
        <taxon>Actinomycetes</taxon>
        <taxon>Micrococcales</taxon>
        <taxon>Microbacteriaceae</taxon>
        <taxon>Agromyces</taxon>
    </lineage>
</organism>
<name>A0A917PUN4_9MICO</name>
<evidence type="ECO:0008006" key="8">
    <source>
        <dbReference type="Google" id="ProtNLM"/>
    </source>
</evidence>
<sequence length="187" mass="20535">MRPNIIRRAKGVYDNLPLPAGSAVGVVLVLVLDRVRRAPMPGSRAAQRAAGAASIAAGLALNAWALVERRRRSTGDFQLEQPESLVSTGPYAFSRHPMYLGWWLIHLGVGVLRGTLWVAATLPVAVLVEHIGGSVAEERDLRARFGEEYERYAERVPRYAGLPRRLRPKDLLRDRAAGGGLRGGRLR</sequence>
<keyword evidence="2 5" id="KW-0812">Transmembrane</keyword>
<evidence type="ECO:0000256" key="1">
    <source>
        <dbReference type="ARBA" id="ARBA00004127"/>
    </source>
</evidence>
<feature type="transmembrane region" description="Helical" evidence="5">
    <location>
        <begin position="45"/>
        <end position="67"/>
    </location>
</feature>
<evidence type="ECO:0000256" key="4">
    <source>
        <dbReference type="ARBA" id="ARBA00023136"/>
    </source>
</evidence>
<dbReference type="GO" id="GO:0016740">
    <property type="term" value="F:transferase activity"/>
    <property type="evidence" value="ECO:0007669"/>
    <property type="project" value="UniProtKB-ARBA"/>
</dbReference>